<feature type="compositionally biased region" description="Polar residues" evidence="1">
    <location>
        <begin position="305"/>
        <end position="327"/>
    </location>
</feature>
<gene>
    <name evidence="2" type="ORF">B0J13DRAFT_628552</name>
</gene>
<feature type="compositionally biased region" description="Polar residues" evidence="1">
    <location>
        <begin position="201"/>
        <end position="214"/>
    </location>
</feature>
<feature type="compositionally biased region" description="Polar residues" evidence="1">
    <location>
        <begin position="343"/>
        <end position="354"/>
    </location>
</feature>
<evidence type="ECO:0000256" key="1">
    <source>
        <dbReference type="SAM" id="MobiDB-lite"/>
    </source>
</evidence>
<comment type="caution">
    <text evidence="2">The sequence shown here is derived from an EMBL/GenBank/DDBJ whole genome shotgun (WGS) entry which is preliminary data.</text>
</comment>
<feature type="region of interest" description="Disordered" evidence="1">
    <location>
        <begin position="425"/>
        <end position="466"/>
    </location>
</feature>
<feature type="region of interest" description="Disordered" evidence="1">
    <location>
        <begin position="262"/>
        <end position="359"/>
    </location>
</feature>
<name>A0A9P9DQW6_9HYPO</name>
<dbReference type="OrthoDB" id="10404753at2759"/>
<dbReference type="EMBL" id="JAGMUU010000025">
    <property type="protein sequence ID" value="KAH7123427.1"/>
    <property type="molecule type" value="Genomic_DNA"/>
</dbReference>
<feature type="compositionally biased region" description="Basic and acidic residues" evidence="1">
    <location>
        <begin position="331"/>
        <end position="341"/>
    </location>
</feature>
<dbReference type="AlphaFoldDB" id="A0A9P9DQW6"/>
<feature type="region of interest" description="Disordered" evidence="1">
    <location>
        <begin position="176"/>
        <end position="214"/>
    </location>
</feature>
<reference evidence="2" key="1">
    <citation type="journal article" date="2021" name="Nat. Commun.">
        <title>Genetic determinants of endophytism in the Arabidopsis root mycobiome.</title>
        <authorList>
            <person name="Mesny F."/>
            <person name="Miyauchi S."/>
            <person name="Thiergart T."/>
            <person name="Pickel B."/>
            <person name="Atanasova L."/>
            <person name="Karlsson M."/>
            <person name="Huettel B."/>
            <person name="Barry K.W."/>
            <person name="Haridas S."/>
            <person name="Chen C."/>
            <person name="Bauer D."/>
            <person name="Andreopoulos W."/>
            <person name="Pangilinan J."/>
            <person name="LaButti K."/>
            <person name="Riley R."/>
            <person name="Lipzen A."/>
            <person name="Clum A."/>
            <person name="Drula E."/>
            <person name="Henrissat B."/>
            <person name="Kohler A."/>
            <person name="Grigoriev I.V."/>
            <person name="Martin F.M."/>
            <person name="Hacquard S."/>
        </authorList>
    </citation>
    <scope>NUCLEOTIDE SEQUENCE</scope>
    <source>
        <strain evidence="2">MPI-CAGE-AT-0021</strain>
    </source>
</reference>
<feature type="compositionally biased region" description="Basic and acidic residues" evidence="1">
    <location>
        <begin position="443"/>
        <end position="465"/>
    </location>
</feature>
<protein>
    <submittedName>
        <fullName evidence="2">Uncharacterized protein</fullName>
    </submittedName>
</protein>
<accession>A0A9P9DQW6</accession>
<evidence type="ECO:0000313" key="2">
    <source>
        <dbReference type="EMBL" id="KAH7123427.1"/>
    </source>
</evidence>
<sequence>MPLSFQPPYEDNILFTQPPEMAEFGSQPEWADKPHLANRRQTFYAWNSGFELGRKSGHDQGYHKGFDKGYWSGFFSPSLCQCGLGRALPSPQVETIDDAQPGSTGEYLLNTTKKQPNALAPSPPLMSSTSIPTGNPEAISLPIDISAMSQTGYSEATPTTSDLETSLAKLSKSISPIQDSIPTPEPSLLGHEPASLIGHDSPSSNGSMPLGNLSLSGVASHAQEQNAIDSAKGSSDFGEGLIPSTPHTISLSWDNSVFSTPPEGVVSPGASPSDLFSPVDGSPSLSPSANDTAPGLSNPLDPNPLGSSDINGLAPTSISNGDSTNSPALEDEQRTVADAEALRTTSSSPTTSYEGSVPLTPHIDDTVVIWIDEVSSPPSPPSGCSLADVAVPEDSDKAFNHITQLFLTEESNSNSKDIFCPPAEYLNRKRSAGTPSNPPSPKRTKDNHSHQPDNSDHGTIDKSEQPRFYVEEIQVQPKGTDTAFTVSWSRRVGEWVEKDIRGKVNQTFNYTTLLDIADDFLSITGRRYLGWSPVELYFKNDRWQGRDVLGDWKIEVQSSSIELALAMGEERSSITCEACYIKL</sequence>
<evidence type="ECO:0000313" key="3">
    <source>
        <dbReference type="Proteomes" id="UP000717696"/>
    </source>
</evidence>
<organism evidence="2 3">
    <name type="scientific">Dactylonectria estremocensis</name>
    <dbReference type="NCBI Taxonomy" id="1079267"/>
    <lineage>
        <taxon>Eukaryota</taxon>
        <taxon>Fungi</taxon>
        <taxon>Dikarya</taxon>
        <taxon>Ascomycota</taxon>
        <taxon>Pezizomycotina</taxon>
        <taxon>Sordariomycetes</taxon>
        <taxon>Hypocreomycetidae</taxon>
        <taxon>Hypocreales</taxon>
        <taxon>Nectriaceae</taxon>
        <taxon>Dactylonectria</taxon>
    </lineage>
</organism>
<proteinExistence type="predicted"/>
<dbReference type="Proteomes" id="UP000717696">
    <property type="component" value="Unassembled WGS sequence"/>
</dbReference>
<keyword evidence="3" id="KW-1185">Reference proteome</keyword>